<proteinExistence type="predicted"/>
<organism evidence="1 2">
    <name type="scientific">Phytophthora palmivora</name>
    <dbReference type="NCBI Taxonomy" id="4796"/>
    <lineage>
        <taxon>Eukaryota</taxon>
        <taxon>Sar</taxon>
        <taxon>Stramenopiles</taxon>
        <taxon>Oomycota</taxon>
        <taxon>Peronosporomycetes</taxon>
        <taxon>Peronosporales</taxon>
        <taxon>Peronosporaceae</taxon>
        <taxon>Phytophthora</taxon>
    </lineage>
</organism>
<gene>
    <name evidence="1" type="ORF">PHPALM_19390</name>
</gene>
<evidence type="ECO:0000313" key="2">
    <source>
        <dbReference type="Proteomes" id="UP000237271"/>
    </source>
</evidence>
<name>A0A2P4XHG1_9STRA</name>
<reference evidence="1 2" key="1">
    <citation type="journal article" date="2017" name="Genome Biol. Evol.">
        <title>Phytophthora megakarya and P. palmivora, closely related causal agents of cacao black pod rot, underwent increases in genome sizes and gene numbers by different mechanisms.</title>
        <authorList>
            <person name="Ali S.S."/>
            <person name="Shao J."/>
            <person name="Lary D.J."/>
            <person name="Kronmiller B."/>
            <person name="Shen D."/>
            <person name="Strem M.D."/>
            <person name="Amoako-Attah I."/>
            <person name="Akrofi A.Y."/>
            <person name="Begoude B.A."/>
            <person name="Ten Hoopen G.M."/>
            <person name="Coulibaly K."/>
            <person name="Kebe B.I."/>
            <person name="Melnick R.L."/>
            <person name="Guiltinan M.J."/>
            <person name="Tyler B.M."/>
            <person name="Meinhardt L.W."/>
            <person name="Bailey B.A."/>
        </authorList>
    </citation>
    <scope>NUCLEOTIDE SEQUENCE [LARGE SCALE GENOMIC DNA]</scope>
    <source>
        <strain evidence="2">sbr112.9</strain>
    </source>
</reference>
<dbReference type="AlphaFoldDB" id="A0A2P4XHG1"/>
<evidence type="ECO:0000313" key="1">
    <source>
        <dbReference type="EMBL" id="POM64995.1"/>
    </source>
</evidence>
<protein>
    <submittedName>
        <fullName evidence="1">Uncharacterized protein</fullName>
    </submittedName>
</protein>
<sequence>MATQDVEMTDVEQVHPLQTQFEDAEDVAAALAPTASPTAAIQAFQGIISYAGEDAALEQVQRVKEHS</sequence>
<accession>A0A2P4XHG1</accession>
<feature type="non-terminal residue" evidence="1">
    <location>
        <position position="67"/>
    </location>
</feature>
<dbReference type="EMBL" id="NCKW01010783">
    <property type="protein sequence ID" value="POM64995.1"/>
    <property type="molecule type" value="Genomic_DNA"/>
</dbReference>
<dbReference type="Proteomes" id="UP000237271">
    <property type="component" value="Unassembled WGS sequence"/>
</dbReference>
<comment type="caution">
    <text evidence="1">The sequence shown here is derived from an EMBL/GenBank/DDBJ whole genome shotgun (WGS) entry which is preliminary data.</text>
</comment>
<keyword evidence="2" id="KW-1185">Reference proteome</keyword>